<protein>
    <submittedName>
        <fullName evidence="3">HNH endonuclease</fullName>
    </submittedName>
</protein>
<gene>
    <name evidence="3" type="primary">69</name>
    <name evidence="3" type="ORF">SEA_AXYM_69</name>
</gene>
<organism evidence="3 4">
    <name type="scientific">Gordonia phage Axym</name>
    <dbReference type="NCBI Taxonomy" id="2653715"/>
    <lineage>
        <taxon>Viruses</taxon>
        <taxon>Duplodnaviria</taxon>
        <taxon>Heunggongvirae</taxon>
        <taxon>Uroviricota</taxon>
        <taxon>Caudoviricetes</taxon>
        <taxon>Emalynvirus</taxon>
        <taxon>Emalynvirus cozz</taxon>
    </lineage>
</organism>
<dbReference type="EMBL" id="MN444871">
    <property type="protein sequence ID" value="QGH75936.1"/>
    <property type="molecule type" value="Genomic_DNA"/>
</dbReference>
<keyword evidence="3" id="KW-0540">Nuclease</keyword>
<feature type="domain" description="HNH" evidence="2">
    <location>
        <begin position="40"/>
        <end position="70"/>
    </location>
</feature>
<dbReference type="Gene3D" id="1.10.30.50">
    <property type="match status" value="1"/>
</dbReference>
<name>A0A5Q2WBV1_9CAUD</name>
<dbReference type="Proteomes" id="UP000386927">
    <property type="component" value="Segment"/>
</dbReference>
<sequence length="96" mass="10920">MAWQGHREGDITRQQRRRIRARRYCEWPGCGIVVPAGTGGVDHRINLAEGGSSDDSNLWLLCSDHHDPKTRAEHKRGRQRYAARGKYDPGSHPAYL</sequence>
<evidence type="ECO:0000313" key="3">
    <source>
        <dbReference type="EMBL" id="QGH75936.1"/>
    </source>
</evidence>
<feature type="region of interest" description="Disordered" evidence="1">
    <location>
        <begin position="68"/>
        <end position="96"/>
    </location>
</feature>
<keyword evidence="3" id="KW-0255">Endonuclease</keyword>
<dbReference type="GO" id="GO:0004519">
    <property type="term" value="F:endonuclease activity"/>
    <property type="evidence" value="ECO:0007669"/>
    <property type="project" value="UniProtKB-KW"/>
</dbReference>
<keyword evidence="3" id="KW-0378">Hydrolase</keyword>
<dbReference type="GO" id="GO:0008270">
    <property type="term" value="F:zinc ion binding"/>
    <property type="evidence" value="ECO:0007669"/>
    <property type="project" value="InterPro"/>
</dbReference>
<evidence type="ECO:0000259" key="2">
    <source>
        <dbReference type="Pfam" id="PF01844"/>
    </source>
</evidence>
<evidence type="ECO:0000313" key="4">
    <source>
        <dbReference type="Proteomes" id="UP000386927"/>
    </source>
</evidence>
<proteinExistence type="predicted"/>
<dbReference type="Pfam" id="PF01844">
    <property type="entry name" value="HNH"/>
    <property type="match status" value="1"/>
</dbReference>
<accession>A0A5Q2WBV1</accession>
<reference evidence="3 4" key="1">
    <citation type="submission" date="2019-09" db="EMBL/GenBank/DDBJ databases">
        <authorList>
            <person name="Lee K."/>
            <person name="Rockefeller M."/>
            <person name="Koga A.P."/>
            <person name="Klyczek K."/>
            <person name="Garlena R.A."/>
            <person name="Russell D.A."/>
            <person name="Pope W.H."/>
            <person name="Jacobs-Sera D."/>
            <person name="Hatfull G.F."/>
        </authorList>
    </citation>
    <scope>NUCLEOTIDE SEQUENCE [LARGE SCALE GENOMIC DNA]</scope>
</reference>
<feature type="compositionally biased region" description="Basic residues" evidence="1">
    <location>
        <begin position="72"/>
        <end position="83"/>
    </location>
</feature>
<dbReference type="InterPro" id="IPR002711">
    <property type="entry name" value="HNH"/>
</dbReference>
<dbReference type="CDD" id="cd00085">
    <property type="entry name" value="HNHc"/>
    <property type="match status" value="1"/>
</dbReference>
<dbReference type="GO" id="GO:0003676">
    <property type="term" value="F:nucleic acid binding"/>
    <property type="evidence" value="ECO:0007669"/>
    <property type="project" value="InterPro"/>
</dbReference>
<dbReference type="InterPro" id="IPR003615">
    <property type="entry name" value="HNH_nuc"/>
</dbReference>
<evidence type="ECO:0000256" key="1">
    <source>
        <dbReference type="SAM" id="MobiDB-lite"/>
    </source>
</evidence>